<protein>
    <submittedName>
        <fullName evidence="1">Uncharacterized protein</fullName>
    </submittedName>
</protein>
<name>A0AAD0WR69_9BACT</name>
<reference evidence="1 2" key="1">
    <citation type="submission" date="2018-08" db="EMBL/GenBank/DDBJ databases">
        <title>Complete genome of the Arcobacter suis type strain LMG 26152.</title>
        <authorList>
            <person name="Miller W.G."/>
            <person name="Yee E."/>
            <person name="Bono J.L."/>
        </authorList>
    </citation>
    <scope>NUCLEOTIDE SEQUENCE [LARGE SCALE GENOMIC DNA]</scope>
    <source>
        <strain evidence="1 2">CECT 7833</strain>
    </source>
</reference>
<gene>
    <name evidence="1" type="ORF">ASUIS_1532</name>
</gene>
<organism evidence="1 2">
    <name type="scientific">Arcobacter suis CECT 7833</name>
    <dbReference type="NCBI Taxonomy" id="663365"/>
    <lineage>
        <taxon>Bacteria</taxon>
        <taxon>Pseudomonadati</taxon>
        <taxon>Campylobacterota</taxon>
        <taxon>Epsilonproteobacteria</taxon>
        <taxon>Campylobacterales</taxon>
        <taxon>Arcobacteraceae</taxon>
        <taxon>Arcobacter</taxon>
    </lineage>
</organism>
<dbReference type="EMBL" id="CP032100">
    <property type="protein sequence ID" value="AXX90012.1"/>
    <property type="molecule type" value="Genomic_DNA"/>
</dbReference>
<dbReference type="Proteomes" id="UP000263040">
    <property type="component" value="Chromosome"/>
</dbReference>
<dbReference type="RefSeq" id="WP_118886534.1">
    <property type="nucleotide sequence ID" value="NZ_CP032100.1"/>
</dbReference>
<accession>A0AAD0WR69</accession>
<keyword evidence="2" id="KW-1185">Reference proteome</keyword>
<proteinExistence type="predicted"/>
<dbReference type="KEGG" id="asui:ASUIS_1532"/>
<evidence type="ECO:0000313" key="1">
    <source>
        <dbReference type="EMBL" id="AXX90012.1"/>
    </source>
</evidence>
<evidence type="ECO:0000313" key="2">
    <source>
        <dbReference type="Proteomes" id="UP000263040"/>
    </source>
</evidence>
<dbReference type="AlphaFoldDB" id="A0AAD0WR69"/>
<sequence>MYQKLSKNQVIKKLLETELERNNLIKLYLTADSLIRDSSAYIIELLSSKALLEDEISNLLSSDITPFNVKEEMEKIKAELRELEEKENSTNGKEKF</sequence>